<reference evidence="2 3" key="1">
    <citation type="submission" date="2014-01" db="EMBL/GenBank/DDBJ databases">
        <authorList>
            <consortium name="DOE Joint Genome Institute"/>
            <person name="Anderson I."/>
            <person name="Huntemann M."/>
            <person name="Han J."/>
            <person name="Chen A."/>
            <person name="Kyrpides N."/>
            <person name="Mavromatis K."/>
            <person name="Markowitz V."/>
            <person name="Palaniappan K."/>
            <person name="Ivanova N."/>
            <person name="Schaumberg A."/>
            <person name="Pati A."/>
            <person name="Liolios K."/>
            <person name="Nordberg H.P."/>
            <person name="Cantor M.N."/>
            <person name="Hua S.X."/>
            <person name="Woyke T."/>
        </authorList>
    </citation>
    <scope>NUCLEOTIDE SEQUENCE [LARGE SCALE GENOMIC DNA]</scope>
    <source>
        <strain evidence="2 3">XH-48</strain>
    </source>
</reference>
<dbReference type="EMBL" id="CP007055">
    <property type="protein sequence ID" value="AHG00858.1"/>
    <property type="molecule type" value="Genomic_DNA"/>
</dbReference>
<accession>W0JV00</accession>
<dbReference type="HOGENOM" id="CLU_3362506_0_0_2"/>
<proteinExistence type="predicted"/>
<organism evidence="2 3">
    <name type="scientific">Halostagnicola larsenii XH-48</name>
    <dbReference type="NCBI Taxonomy" id="797299"/>
    <lineage>
        <taxon>Archaea</taxon>
        <taxon>Methanobacteriati</taxon>
        <taxon>Methanobacteriota</taxon>
        <taxon>Stenosarchaea group</taxon>
        <taxon>Halobacteria</taxon>
        <taxon>Halobacteriales</taxon>
        <taxon>Natrialbaceae</taxon>
        <taxon>Halostagnicola</taxon>
    </lineage>
</organism>
<name>W0JV00_9EURY</name>
<dbReference type="EMBL" id="CP007055">
    <property type="protein sequence ID" value="AHG00839.1"/>
    <property type="molecule type" value="Genomic_DNA"/>
</dbReference>
<evidence type="ECO:0000313" key="1">
    <source>
        <dbReference type="EMBL" id="AHG00839.1"/>
    </source>
</evidence>
<dbReference type="Proteomes" id="UP000019024">
    <property type="component" value="Chromosome"/>
</dbReference>
<protein>
    <submittedName>
        <fullName evidence="2">Uncharacterized protein</fullName>
    </submittedName>
</protein>
<sequence length="35" mass="4183">MQINGRQGFMEMMGRLRKELYLGKTFLKMVILAMF</sequence>
<evidence type="ECO:0000313" key="2">
    <source>
        <dbReference type="EMBL" id="AHG00858.1"/>
    </source>
</evidence>
<dbReference type="KEGG" id="hlr:HALLA_09530"/>
<keyword evidence="3" id="KW-1185">Reference proteome</keyword>
<dbReference type="AlphaFoldDB" id="W0JV00"/>
<gene>
    <name evidence="1" type="ORF">HALLA_09530</name>
    <name evidence="2" type="ORF">HALLA_09695</name>
</gene>
<evidence type="ECO:0000313" key="3">
    <source>
        <dbReference type="Proteomes" id="UP000019024"/>
    </source>
</evidence>
<dbReference type="KEGG" id="hlr:HALLA_09695"/>